<dbReference type="EMBL" id="JBIHMM010000002">
    <property type="protein sequence ID" value="MFH0254299.1"/>
    <property type="molecule type" value="Genomic_DNA"/>
</dbReference>
<feature type="compositionally biased region" description="Polar residues" evidence="1">
    <location>
        <begin position="73"/>
        <end position="83"/>
    </location>
</feature>
<evidence type="ECO:0008006" key="5">
    <source>
        <dbReference type="Google" id="ProtNLM"/>
    </source>
</evidence>
<evidence type="ECO:0000313" key="4">
    <source>
        <dbReference type="Proteomes" id="UP001607157"/>
    </source>
</evidence>
<feature type="chain" id="PRO_5045144754" description="HdeA/HdeB family protein" evidence="2">
    <location>
        <begin position="26"/>
        <end position="127"/>
    </location>
</feature>
<comment type="caution">
    <text evidence="3">The sequence shown here is derived from an EMBL/GenBank/DDBJ whole genome shotgun (WGS) entry which is preliminary data.</text>
</comment>
<evidence type="ECO:0000256" key="2">
    <source>
        <dbReference type="SAM" id="SignalP"/>
    </source>
</evidence>
<feature type="region of interest" description="Disordered" evidence="1">
    <location>
        <begin position="44"/>
        <end position="100"/>
    </location>
</feature>
<name>A0ABW7I8S0_9RHOB</name>
<protein>
    <recommendedName>
        <fullName evidence="5">HdeA/HdeB family protein</fullName>
    </recommendedName>
</protein>
<gene>
    <name evidence="3" type="ORF">ACGRVM_10370</name>
</gene>
<feature type="signal peptide" evidence="2">
    <location>
        <begin position="1"/>
        <end position="25"/>
    </location>
</feature>
<evidence type="ECO:0000313" key="3">
    <source>
        <dbReference type="EMBL" id="MFH0254299.1"/>
    </source>
</evidence>
<organism evidence="3 4">
    <name type="scientific">Roseovarius aquimarinus</name>
    <dbReference type="NCBI Taxonomy" id="1229156"/>
    <lineage>
        <taxon>Bacteria</taxon>
        <taxon>Pseudomonadati</taxon>
        <taxon>Pseudomonadota</taxon>
        <taxon>Alphaproteobacteria</taxon>
        <taxon>Rhodobacterales</taxon>
        <taxon>Roseobacteraceae</taxon>
        <taxon>Roseovarius</taxon>
    </lineage>
</organism>
<keyword evidence="2" id="KW-0732">Signal</keyword>
<keyword evidence="4" id="KW-1185">Reference proteome</keyword>
<reference evidence="3 4" key="1">
    <citation type="submission" date="2024-10" db="EMBL/GenBank/DDBJ databases">
        <authorList>
            <person name="Yang X.-N."/>
        </authorList>
    </citation>
    <scope>NUCLEOTIDE SEQUENCE [LARGE SCALE GENOMIC DNA]</scope>
    <source>
        <strain evidence="3 4">CAU 1059</strain>
    </source>
</reference>
<accession>A0ABW7I8S0</accession>
<dbReference type="Proteomes" id="UP001607157">
    <property type="component" value="Unassembled WGS sequence"/>
</dbReference>
<feature type="compositionally biased region" description="Basic and acidic residues" evidence="1">
    <location>
        <begin position="84"/>
        <end position="94"/>
    </location>
</feature>
<proteinExistence type="predicted"/>
<sequence>MTNFTKLTAAAAVTLGTALSTGAYADDHGDMTCGEYNAMSADDQLSARAEMGREGQRDAGMGEDATEAEVGTEQANDDGTQNDDAGREGQRDEAMGDDDAAYAEAIVEHCKGGDDLMIKDVRHPTAG</sequence>
<evidence type="ECO:0000256" key="1">
    <source>
        <dbReference type="SAM" id="MobiDB-lite"/>
    </source>
</evidence>
<dbReference type="RefSeq" id="WP_377170164.1">
    <property type="nucleotide sequence ID" value="NZ_JBHTJC010000002.1"/>
</dbReference>